<feature type="compositionally biased region" description="Polar residues" evidence="1">
    <location>
        <begin position="283"/>
        <end position="295"/>
    </location>
</feature>
<feature type="compositionally biased region" description="Polar residues" evidence="1">
    <location>
        <begin position="179"/>
        <end position="208"/>
    </location>
</feature>
<dbReference type="EMBL" id="KZ805728">
    <property type="protein sequence ID" value="PVH92066.1"/>
    <property type="molecule type" value="Genomic_DNA"/>
</dbReference>
<dbReference type="AlphaFoldDB" id="A0A2V1D221"/>
<evidence type="ECO:0000256" key="1">
    <source>
        <dbReference type="SAM" id="MobiDB-lite"/>
    </source>
</evidence>
<feature type="region of interest" description="Disordered" evidence="1">
    <location>
        <begin position="52"/>
        <end position="122"/>
    </location>
</feature>
<dbReference type="OrthoDB" id="10435388at2759"/>
<feature type="compositionally biased region" description="Polar residues" evidence="1">
    <location>
        <begin position="311"/>
        <end position="327"/>
    </location>
</feature>
<reference evidence="2 3" key="1">
    <citation type="journal article" date="2018" name="Sci. Rep.">
        <title>Comparative genomics provides insights into the lifestyle and reveals functional heterogeneity of dark septate endophytic fungi.</title>
        <authorList>
            <person name="Knapp D.G."/>
            <person name="Nemeth J.B."/>
            <person name="Barry K."/>
            <person name="Hainaut M."/>
            <person name="Henrissat B."/>
            <person name="Johnson J."/>
            <person name="Kuo A."/>
            <person name="Lim J.H.P."/>
            <person name="Lipzen A."/>
            <person name="Nolan M."/>
            <person name="Ohm R.A."/>
            <person name="Tamas L."/>
            <person name="Grigoriev I.V."/>
            <person name="Spatafora J.W."/>
            <person name="Nagy L.G."/>
            <person name="Kovacs G.M."/>
        </authorList>
    </citation>
    <scope>NUCLEOTIDE SEQUENCE [LARGE SCALE GENOMIC DNA]</scope>
    <source>
        <strain evidence="2 3">DSE2036</strain>
    </source>
</reference>
<sequence>MQSTESPNHLSHNSLPAESMISFYFDEQISFHENIDQEPTIGPFLLQPEKMASLNDYSRKRSNTTDASNAPKKPKTATNESARESSLEAGTNDLLADTGSGSEKGTSDESKTPEIQSESQTTDAALGGIIREESEAIVNFGTIGPADAHASQHTEAMPLIPIVSQNVDTGPVNPDHEISANQTAVLEESSATPNSESASGDTIVNTPVESLPEPGSCTEMLSNPSIDSNEIISPREDAELPVSTGASFEGTTPSVGSYTERSLTAQSNDDLDGPEPTEATGVATPSSPEVGSSGNPIPLDDDDSGDVSSVINGTDAATNNKKITQRQTPRKKTDKPSMVDWTSPSHKEELDREIQNKWNLFLGHAYLVNPYWIRAPVEEAVRRSLDNSGSLPLATARQLINIVDPEIKRTRRELFGKIKNEKYHSKRAIHEFRLIELNELTRSISQLDAAVTNREDVEIGMVEGSDDDDYVPSNRYRKRI</sequence>
<gene>
    <name evidence="2" type="ORF">DM02DRAFT_620165</name>
</gene>
<feature type="compositionally biased region" description="Polar residues" evidence="1">
    <location>
        <begin position="244"/>
        <end position="268"/>
    </location>
</feature>
<accession>A0A2V1D221</accession>
<keyword evidence="3" id="KW-1185">Reference proteome</keyword>
<organism evidence="2 3">
    <name type="scientific">Periconia macrospinosa</name>
    <dbReference type="NCBI Taxonomy" id="97972"/>
    <lineage>
        <taxon>Eukaryota</taxon>
        <taxon>Fungi</taxon>
        <taxon>Dikarya</taxon>
        <taxon>Ascomycota</taxon>
        <taxon>Pezizomycotina</taxon>
        <taxon>Dothideomycetes</taxon>
        <taxon>Pleosporomycetidae</taxon>
        <taxon>Pleosporales</taxon>
        <taxon>Massarineae</taxon>
        <taxon>Periconiaceae</taxon>
        <taxon>Periconia</taxon>
    </lineage>
</organism>
<dbReference type="Proteomes" id="UP000244855">
    <property type="component" value="Unassembled WGS sequence"/>
</dbReference>
<evidence type="ECO:0000313" key="2">
    <source>
        <dbReference type="EMBL" id="PVH92066.1"/>
    </source>
</evidence>
<protein>
    <submittedName>
        <fullName evidence="2">Uncharacterized protein</fullName>
    </submittedName>
</protein>
<feature type="compositionally biased region" description="Polar residues" evidence="1">
    <location>
        <begin position="113"/>
        <end position="122"/>
    </location>
</feature>
<name>A0A2V1D221_9PLEO</name>
<feature type="region of interest" description="Disordered" evidence="1">
    <location>
        <begin position="176"/>
        <end position="348"/>
    </location>
</feature>
<evidence type="ECO:0000313" key="3">
    <source>
        <dbReference type="Proteomes" id="UP000244855"/>
    </source>
</evidence>
<proteinExistence type="predicted"/>
<feature type="compositionally biased region" description="Polar residues" evidence="1">
    <location>
        <begin position="219"/>
        <end position="231"/>
    </location>
</feature>